<feature type="domain" description="Cupin type-2" evidence="2">
    <location>
        <begin position="35"/>
        <end position="104"/>
    </location>
</feature>
<dbReference type="Gene3D" id="2.60.120.10">
    <property type="entry name" value="Jelly Rolls"/>
    <property type="match status" value="1"/>
</dbReference>
<dbReference type="KEGG" id="nsg:H3L94_05845"/>
<dbReference type="AlphaFoldDB" id="A0A7D7NDB8"/>
<evidence type="ECO:0000313" key="3">
    <source>
        <dbReference type="EMBL" id="QMT41616.1"/>
    </source>
</evidence>
<dbReference type="InterPro" id="IPR011051">
    <property type="entry name" value="RmlC_Cupin_sf"/>
</dbReference>
<dbReference type="GO" id="GO:0046872">
    <property type="term" value="F:metal ion binding"/>
    <property type="evidence" value="ECO:0007669"/>
    <property type="project" value="UniProtKB-KW"/>
</dbReference>
<dbReference type="InterPro" id="IPR014710">
    <property type="entry name" value="RmlC-like_jellyroll"/>
</dbReference>
<organism evidence="3 4">
    <name type="scientific">Neisseria shayeganii</name>
    <dbReference type="NCBI Taxonomy" id="607712"/>
    <lineage>
        <taxon>Bacteria</taxon>
        <taxon>Pseudomonadati</taxon>
        <taxon>Pseudomonadota</taxon>
        <taxon>Betaproteobacteria</taxon>
        <taxon>Neisseriales</taxon>
        <taxon>Neisseriaceae</taxon>
        <taxon>Neisseria</taxon>
    </lineage>
</organism>
<protein>
    <submittedName>
        <fullName evidence="3">Cupin domain-containing protein</fullName>
    </submittedName>
</protein>
<dbReference type="PANTHER" id="PTHR35848">
    <property type="entry name" value="OXALATE-BINDING PROTEIN"/>
    <property type="match status" value="1"/>
</dbReference>
<name>A0A7D7NDB8_9NEIS</name>
<proteinExistence type="predicted"/>
<dbReference type="EMBL" id="CP059567">
    <property type="protein sequence ID" value="QMT41616.1"/>
    <property type="molecule type" value="Genomic_DNA"/>
</dbReference>
<gene>
    <name evidence="3" type="ORF">H3L94_05845</name>
</gene>
<evidence type="ECO:0000313" key="4">
    <source>
        <dbReference type="Proteomes" id="UP000514752"/>
    </source>
</evidence>
<evidence type="ECO:0000256" key="1">
    <source>
        <dbReference type="ARBA" id="ARBA00022723"/>
    </source>
</evidence>
<evidence type="ECO:0000259" key="2">
    <source>
        <dbReference type="Pfam" id="PF07883"/>
    </source>
</evidence>
<reference evidence="3 4" key="1">
    <citation type="submission" date="2020-07" db="EMBL/GenBank/DDBJ databases">
        <title>Genomic diversity of species in the Neisseriaceae family.</title>
        <authorList>
            <person name="Vincent A.T."/>
            <person name="Bernet E."/>
            <person name="Veyrier F.J."/>
        </authorList>
    </citation>
    <scope>NUCLEOTIDE SEQUENCE [LARGE SCALE GENOMIC DNA]</scope>
    <source>
        <strain evidence="3 4">DSM 22244</strain>
    </source>
</reference>
<dbReference type="PANTHER" id="PTHR35848:SF6">
    <property type="entry name" value="CUPIN TYPE-2 DOMAIN-CONTAINING PROTEIN"/>
    <property type="match status" value="1"/>
</dbReference>
<keyword evidence="1" id="KW-0479">Metal-binding</keyword>
<dbReference type="InterPro" id="IPR013096">
    <property type="entry name" value="Cupin_2"/>
</dbReference>
<dbReference type="Proteomes" id="UP000514752">
    <property type="component" value="Chromosome"/>
</dbReference>
<sequence>MNRLDILHIAEHLKDNPAESIRTVLHQGSDMNLVLWQLPPGGILPPHRHPAGEDIWVVLKGCAEIWGDDNSRQAVAAGDSVVINTGCRHGLRNTGEQDCVLLSVLRPQAGFETA</sequence>
<dbReference type="SUPFAM" id="SSF51182">
    <property type="entry name" value="RmlC-like cupins"/>
    <property type="match status" value="1"/>
</dbReference>
<dbReference type="InterPro" id="IPR051610">
    <property type="entry name" value="GPI/OXD"/>
</dbReference>
<dbReference type="Pfam" id="PF07883">
    <property type="entry name" value="Cupin_2"/>
    <property type="match status" value="1"/>
</dbReference>
<accession>A0A7D7NDB8</accession>